<sequence>MAGHRLTPNVDARAQARIDAYLDELAHLLHGPRRRRARILAEIREGLDQSIADHTTDGHAEDQAVESAIDHFGTPPAVAAAFTGELITAHARHTIAWYIATGPVVGIWWLLLLQPHPWRAGALGLLAAIPILPLIAVATATAAGTFATTGRLIRWLPEASPGRALAATIAVAALAVVGDVTVITLYTQSATSVRPLGPSRSAEASSASSAA</sequence>
<feature type="transmembrane region" description="Helical" evidence="1">
    <location>
        <begin position="120"/>
        <end position="144"/>
    </location>
</feature>
<evidence type="ECO:0008006" key="4">
    <source>
        <dbReference type="Google" id="ProtNLM"/>
    </source>
</evidence>
<name>A0ABS4UKZ3_9ACTN</name>
<organism evidence="2 3">
    <name type="scientific">Kribbella aluminosa</name>
    <dbReference type="NCBI Taxonomy" id="416017"/>
    <lineage>
        <taxon>Bacteria</taxon>
        <taxon>Bacillati</taxon>
        <taxon>Actinomycetota</taxon>
        <taxon>Actinomycetes</taxon>
        <taxon>Propionibacteriales</taxon>
        <taxon>Kribbellaceae</taxon>
        <taxon>Kribbella</taxon>
    </lineage>
</organism>
<keyword evidence="1" id="KW-1133">Transmembrane helix</keyword>
<accession>A0ABS4UKZ3</accession>
<evidence type="ECO:0000256" key="1">
    <source>
        <dbReference type="SAM" id="Phobius"/>
    </source>
</evidence>
<feature type="transmembrane region" description="Helical" evidence="1">
    <location>
        <begin position="164"/>
        <end position="186"/>
    </location>
</feature>
<evidence type="ECO:0000313" key="2">
    <source>
        <dbReference type="EMBL" id="MBP2352294.1"/>
    </source>
</evidence>
<protein>
    <recommendedName>
        <fullName evidence="4">DUF1700 domain-containing protein</fullName>
    </recommendedName>
</protein>
<keyword evidence="1" id="KW-0812">Transmembrane</keyword>
<feature type="transmembrane region" description="Helical" evidence="1">
    <location>
        <begin position="95"/>
        <end position="113"/>
    </location>
</feature>
<reference evidence="2 3" key="1">
    <citation type="submission" date="2021-03" db="EMBL/GenBank/DDBJ databases">
        <title>Sequencing the genomes of 1000 actinobacteria strains.</title>
        <authorList>
            <person name="Klenk H.-P."/>
        </authorList>
    </citation>
    <scope>NUCLEOTIDE SEQUENCE [LARGE SCALE GENOMIC DNA]</scope>
    <source>
        <strain evidence="2 3">DSM 18824</strain>
    </source>
</reference>
<dbReference type="EMBL" id="JAGINT010000001">
    <property type="protein sequence ID" value="MBP2352294.1"/>
    <property type="molecule type" value="Genomic_DNA"/>
</dbReference>
<gene>
    <name evidence="2" type="ORF">JOF29_003377</name>
</gene>
<dbReference type="NCBIfam" id="NF038403">
    <property type="entry name" value="perm_prefix_1"/>
    <property type="match status" value="1"/>
</dbReference>
<dbReference type="Proteomes" id="UP000755585">
    <property type="component" value="Unassembled WGS sequence"/>
</dbReference>
<dbReference type="InterPro" id="IPR047928">
    <property type="entry name" value="Perm_prefix_1"/>
</dbReference>
<evidence type="ECO:0000313" key="3">
    <source>
        <dbReference type="Proteomes" id="UP000755585"/>
    </source>
</evidence>
<keyword evidence="1" id="KW-0472">Membrane</keyword>
<proteinExistence type="predicted"/>
<dbReference type="RefSeq" id="WP_209695067.1">
    <property type="nucleotide sequence ID" value="NZ_BAAAVU010000009.1"/>
</dbReference>
<keyword evidence="3" id="KW-1185">Reference proteome</keyword>
<comment type="caution">
    <text evidence="2">The sequence shown here is derived from an EMBL/GenBank/DDBJ whole genome shotgun (WGS) entry which is preliminary data.</text>
</comment>
<dbReference type="Pfam" id="PF22564">
    <property type="entry name" value="HAAS"/>
    <property type="match status" value="1"/>
</dbReference>